<dbReference type="GO" id="GO:0006631">
    <property type="term" value="P:fatty acid metabolic process"/>
    <property type="evidence" value="ECO:0007669"/>
    <property type="project" value="TreeGrafter"/>
</dbReference>
<name>A0A133KNG4_HEYCO</name>
<dbReference type="Pfam" id="PF13193">
    <property type="entry name" value="AMP-binding_C"/>
    <property type="match status" value="1"/>
</dbReference>
<feature type="domain" description="AMP-binding enzyme C-terminal" evidence="4">
    <location>
        <begin position="446"/>
        <end position="521"/>
    </location>
</feature>
<dbReference type="Pfam" id="PF00501">
    <property type="entry name" value="AMP-binding"/>
    <property type="match status" value="1"/>
</dbReference>
<dbReference type="InterPro" id="IPR020459">
    <property type="entry name" value="AMP-binding"/>
</dbReference>
<dbReference type="InterPro" id="IPR042099">
    <property type="entry name" value="ANL_N_sf"/>
</dbReference>
<dbReference type="InterPro" id="IPR025110">
    <property type="entry name" value="AMP-bd_C"/>
</dbReference>
<comment type="similarity">
    <text evidence="1">Belongs to the ATP-dependent AMP-binding enzyme family.</text>
</comment>
<reference evidence="6" key="1">
    <citation type="submission" date="2016-01" db="EMBL/GenBank/DDBJ databases">
        <authorList>
            <person name="Mitreva M."/>
            <person name="Pepin K.H."/>
            <person name="Mihindukulasuriya K.A."/>
            <person name="Fulton R."/>
            <person name="Fronick C."/>
            <person name="O'Laughlin M."/>
            <person name="Miner T."/>
            <person name="Herter B."/>
            <person name="Rosa B.A."/>
            <person name="Cordes M."/>
            <person name="Tomlinson C."/>
            <person name="Wollam A."/>
            <person name="Palsikar V.B."/>
            <person name="Mardis E.R."/>
            <person name="Wilson R.K."/>
        </authorList>
    </citation>
    <scope>NUCLEOTIDE SEQUENCE [LARGE SCALE GENOMIC DNA]</scope>
    <source>
        <strain evidence="6">GED7749B</strain>
    </source>
</reference>
<evidence type="ECO:0000259" key="3">
    <source>
        <dbReference type="Pfam" id="PF00501"/>
    </source>
</evidence>
<dbReference type="NCBIfam" id="NF004837">
    <property type="entry name" value="PRK06187.1"/>
    <property type="match status" value="1"/>
</dbReference>
<feature type="domain" description="AMP-dependent synthetase/ligase" evidence="3">
    <location>
        <begin position="40"/>
        <end position="396"/>
    </location>
</feature>
<dbReference type="PROSITE" id="PS00455">
    <property type="entry name" value="AMP_BINDING"/>
    <property type="match status" value="1"/>
</dbReference>
<dbReference type="Gene3D" id="3.30.300.30">
    <property type="match status" value="1"/>
</dbReference>
<protein>
    <submittedName>
        <fullName evidence="5">AMP-binding enzyme</fullName>
    </submittedName>
</protein>
<dbReference type="Gene3D" id="3.40.50.12780">
    <property type="entry name" value="N-terminal domain of ligase-like"/>
    <property type="match status" value="1"/>
</dbReference>
<dbReference type="Proteomes" id="UP000070376">
    <property type="component" value="Unassembled WGS sequence"/>
</dbReference>
<comment type="caution">
    <text evidence="5">The sequence shown here is derived from an EMBL/GenBank/DDBJ whole genome shotgun (WGS) entry which is preliminary data.</text>
</comment>
<gene>
    <name evidence="5" type="ORF">HMPREF3213_02171</name>
</gene>
<dbReference type="SUPFAM" id="SSF56801">
    <property type="entry name" value="Acetyl-CoA synthetase-like"/>
    <property type="match status" value="1"/>
</dbReference>
<dbReference type="PANTHER" id="PTHR43201">
    <property type="entry name" value="ACYL-COA SYNTHETASE"/>
    <property type="match status" value="1"/>
</dbReference>
<dbReference type="PRINTS" id="PR00154">
    <property type="entry name" value="AMPBINDING"/>
</dbReference>
<dbReference type="EMBL" id="LRPN01000083">
    <property type="protein sequence ID" value="KWZ81018.1"/>
    <property type="molecule type" value="Genomic_DNA"/>
</dbReference>
<proteinExistence type="inferred from homology"/>
<evidence type="ECO:0000313" key="5">
    <source>
        <dbReference type="EMBL" id="KWZ81018.1"/>
    </source>
</evidence>
<organism evidence="5 6">
    <name type="scientific">Heyndrickxia coagulans</name>
    <name type="common">Weizmannia coagulans</name>
    <dbReference type="NCBI Taxonomy" id="1398"/>
    <lineage>
        <taxon>Bacteria</taxon>
        <taxon>Bacillati</taxon>
        <taxon>Bacillota</taxon>
        <taxon>Bacilli</taxon>
        <taxon>Bacillales</taxon>
        <taxon>Bacillaceae</taxon>
        <taxon>Heyndrickxia</taxon>
    </lineage>
</organism>
<evidence type="ECO:0000259" key="4">
    <source>
        <dbReference type="Pfam" id="PF13193"/>
    </source>
</evidence>
<accession>A0A133KNG4</accession>
<dbReference type="FunFam" id="3.30.300.30:FF:000008">
    <property type="entry name" value="2,3-dihydroxybenzoate-AMP ligase"/>
    <property type="match status" value="1"/>
</dbReference>
<dbReference type="InterPro" id="IPR020845">
    <property type="entry name" value="AMP-binding_CS"/>
</dbReference>
<dbReference type="PATRIC" id="fig|1398.22.peg.2177"/>
<keyword evidence="2" id="KW-0436">Ligase</keyword>
<evidence type="ECO:0000313" key="6">
    <source>
        <dbReference type="Proteomes" id="UP000070376"/>
    </source>
</evidence>
<evidence type="ECO:0000256" key="2">
    <source>
        <dbReference type="ARBA" id="ARBA00022598"/>
    </source>
</evidence>
<dbReference type="PANTHER" id="PTHR43201:SF5">
    <property type="entry name" value="MEDIUM-CHAIN ACYL-COA LIGASE ACSF2, MITOCHONDRIAL"/>
    <property type="match status" value="1"/>
</dbReference>
<evidence type="ECO:0000256" key="1">
    <source>
        <dbReference type="ARBA" id="ARBA00006432"/>
    </source>
</evidence>
<dbReference type="AlphaFoldDB" id="A0A133KNG4"/>
<dbReference type="InterPro" id="IPR000873">
    <property type="entry name" value="AMP-dep_synth/lig_dom"/>
</dbReference>
<sequence length="534" mass="59800">MLSPAAGRKGPPQPALYCGKRKNRVFRTGGVKMFVGQQLKWHAIHQPDHIITSYRGKKTTYAQFYWQSVNVAAFFQKKGYNKGDMIALFLHNSDALLIAYYACQLGGFTAMPVNTKLAPPEVQYIFHHSEAKALIYDTRLLHILHEIPREFHQFQDRLMVGGEDTFRAIAGENTDAFMPPQIEADDTAVIFYTSGTTGRPKGVMLSAANVRAAAQIWAEAMDLSREDRVHIVTPLFHCAACHVFSIPAIYRGGTMIIEEQFSPEKTLETMEKEKVTVFFGVPAMYSILLNTPKMAEVDLSYLRLFCYGASPMPYERVRQLKTRFPTVKVQNLYGQTENAPAASTLTDRFAMEKAGSVGQALPQTEIQVVDAGGSPVPAGEVGEIIVKGPQVMKGYLKNEEETRRVLQNGWLYSGDLGYFDEAGFLYLVDRKKDMLIRGGENVYPVEVEEVLYEMPEILEAAVVGIPHEIYGEVPKAYIVVKKGETLTEEKVFAYCSGKLAKYKWPAEIEFLQTLPRNASGKVLKHVLRKQISGV</sequence>
<dbReference type="InterPro" id="IPR045851">
    <property type="entry name" value="AMP-bd_C_sf"/>
</dbReference>
<dbReference type="GO" id="GO:0031956">
    <property type="term" value="F:medium-chain fatty acid-CoA ligase activity"/>
    <property type="evidence" value="ECO:0007669"/>
    <property type="project" value="TreeGrafter"/>
</dbReference>